<evidence type="ECO:0000313" key="4">
    <source>
        <dbReference type="Proteomes" id="UP000289340"/>
    </source>
</evidence>
<dbReference type="Pfam" id="PF24758">
    <property type="entry name" value="LRR_At5g56370"/>
    <property type="match status" value="1"/>
</dbReference>
<reference evidence="3 4" key="2">
    <citation type="submission" date="2018-09" db="EMBL/GenBank/DDBJ databases">
        <title>A high-quality reference genome of wild soybean provides a powerful tool to mine soybean genomes.</title>
        <authorList>
            <person name="Xie M."/>
            <person name="Chung C.Y.L."/>
            <person name="Li M.-W."/>
            <person name="Wong F.-L."/>
            <person name="Chan T.-F."/>
            <person name="Lam H.-M."/>
        </authorList>
    </citation>
    <scope>NUCLEOTIDE SEQUENCE [LARGE SCALE GENOMIC DNA]</scope>
    <source>
        <strain evidence="4">cv. W05</strain>
        <tissue evidence="3">Hypocotyl of etiolated seedlings</tissue>
    </source>
</reference>
<dbReference type="InterPro" id="IPR055411">
    <property type="entry name" value="LRR_FXL15/At3g58940/PEG3-like"/>
</dbReference>
<keyword evidence="4" id="KW-1185">Reference proteome</keyword>
<dbReference type="InterPro" id="IPR032675">
    <property type="entry name" value="LRR_dom_sf"/>
</dbReference>
<dbReference type="Gene3D" id="1.20.1280.50">
    <property type="match status" value="1"/>
</dbReference>
<dbReference type="PANTHER" id="PTHR31293:SF12">
    <property type="entry name" value="RNI-LIKE SUPERFAMILY PROTEIN"/>
    <property type="match status" value="1"/>
</dbReference>
<dbReference type="CDD" id="cd22160">
    <property type="entry name" value="F-box_AtFBL13-like"/>
    <property type="match status" value="1"/>
</dbReference>
<feature type="domain" description="F-box" evidence="1">
    <location>
        <begin position="2"/>
        <end position="50"/>
    </location>
</feature>
<proteinExistence type="predicted"/>
<dbReference type="EMBL" id="QZWG01000008">
    <property type="protein sequence ID" value="RZC00303.1"/>
    <property type="molecule type" value="Genomic_DNA"/>
</dbReference>
<dbReference type="SMART" id="SM00256">
    <property type="entry name" value="FBOX"/>
    <property type="match status" value="1"/>
</dbReference>
<protein>
    <submittedName>
        <fullName evidence="2">FBD-associated F-box protein</fullName>
    </submittedName>
</protein>
<dbReference type="Proteomes" id="UP000289340">
    <property type="component" value="Chromosome 8"/>
</dbReference>
<dbReference type="SMART" id="SM00579">
    <property type="entry name" value="FBD"/>
    <property type="match status" value="1"/>
</dbReference>
<evidence type="ECO:0000259" key="1">
    <source>
        <dbReference type="PROSITE" id="PS50181"/>
    </source>
</evidence>
<dbReference type="SUPFAM" id="SSF81383">
    <property type="entry name" value="F-box domain"/>
    <property type="match status" value="1"/>
</dbReference>
<dbReference type="PROSITE" id="PS50181">
    <property type="entry name" value="FBOX"/>
    <property type="match status" value="1"/>
</dbReference>
<dbReference type="EMBL" id="KN664071">
    <property type="protein sequence ID" value="KHN10996.1"/>
    <property type="molecule type" value="Genomic_DNA"/>
</dbReference>
<evidence type="ECO:0000313" key="2">
    <source>
        <dbReference type="EMBL" id="KHN10996.1"/>
    </source>
</evidence>
<gene>
    <name evidence="3" type="ORF">D0Y65_022589</name>
    <name evidence="2" type="ORF">glysoja_026731</name>
</gene>
<dbReference type="Proteomes" id="UP000053555">
    <property type="component" value="Unassembled WGS sequence"/>
</dbReference>
<dbReference type="SUPFAM" id="SSF52047">
    <property type="entry name" value="RNI-like"/>
    <property type="match status" value="1"/>
</dbReference>
<dbReference type="Pfam" id="PF00646">
    <property type="entry name" value="F-box"/>
    <property type="match status" value="1"/>
</dbReference>
<dbReference type="InterPro" id="IPR001810">
    <property type="entry name" value="F-box_dom"/>
</dbReference>
<dbReference type="InterPro" id="IPR055294">
    <property type="entry name" value="FBL60-like"/>
</dbReference>
<organism evidence="2">
    <name type="scientific">Glycine soja</name>
    <name type="common">Wild soybean</name>
    <dbReference type="NCBI Taxonomy" id="3848"/>
    <lineage>
        <taxon>Eukaryota</taxon>
        <taxon>Viridiplantae</taxon>
        <taxon>Streptophyta</taxon>
        <taxon>Embryophyta</taxon>
        <taxon>Tracheophyta</taxon>
        <taxon>Spermatophyta</taxon>
        <taxon>Magnoliopsida</taxon>
        <taxon>eudicotyledons</taxon>
        <taxon>Gunneridae</taxon>
        <taxon>Pentapetalae</taxon>
        <taxon>rosids</taxon>
        <taxon>fabids</taxon>
        <taxon>Fabales</taxon>
        <taxon>Fabaceae</taxon>
        <taxon>Papilionoideae</taxon>
        <taxon>50 kb inversion clade</taxon>
        <taxon>NPAAA clade</taxon>
        <taxon>indigoferoid/millettioid clade</taxon>
        <taxon>Phaseoleae</taxon>
        <taxon>Glycine</taxon>
        <taxon>Glycine subgen. Soja</taxon>
    </lineage>
</organism>
<sequence length="380" mass="44037">MEDRISNLPDAVLCHILSFLPTKQSIVTSILSKRWKALWRSVPALHFEESLMDNNNDIETHARFVQSVYAFTLSRDMDQPFRRFHLVSRSFLCNPVNVIAWVSAALQRRVENLCLSLTPLTKMVLPSALFSCKTLVVLKLIGGLNRNPFPLDFKSVDLPLLTTLHLQSFILERRDMAELLRGSPNLEYLFVGHMYFSGPEARFERLPKLLRATIAFGHVPLEVVNNVQFLRIDWMEHKEEANLIPEFQNLTHLELGYSECTRDWVDVLEVIQRCPNLQILDIDMGSIDMTTRDDEGADWPFPRSVPSSISLHLKTCFIRCYGGSKGELRFARYIMRNARHLRTMKISTYASRQQKFNMLKKLSLCPRRSRICKLSFKSFK</sequence>
<accession>A0A0B2PNI3</accession>
<reference evidence="2" key="1">
    <citation type="submission" date="2014-07" db="EMBL/GenBank/DDBJ databases">
        <title>Identification of a novel salt tolerance gene in wild soybean by whole-genome sequencing.</title>
        <authorList>
            <person name="Lam H.-M."/>
            <person name="Qi X."/>
            <person name="Li M.-W."/>
            <person name="Liu X."/>
            <person name="Xie M."/>
            <person name="Ni M."/>
            <person name="Xu X."/>
        </authorList>
    </citation>
    <scope>NUCLEOTIDE SEQUENCE [LARGE SCALE GENOMIC DNA]</scope>
    <source>
        <tissue evidence="2">Root</tissue>
    </source>
</reference>
<dbReference type="InterPro" id="IPR006566">
    <property type="entry name" value="FBD"/>
</dbReference>
<dbReference type="InterPro" id="IPR036047">
    <property type="entry name" value="F-box-like_dom_sf"/>
</dbReference>
<dbReference type="InterPro" id="IPR053781">
    <property type="entry name" value="F-box_AtFBL13-like"/>
</dbReference>
<dbReference type="AlphaFoldDB" id="A0A0B2PNI3"/>
<dbReference type="Gene3D" id="3.80.10.10">
    <property type="entry name" value="Ribonuclease Inhibitor"/>
    <property type="match status" value="1"/>
</dbReference>
<dbReference type="Pfam" id="PF08387">
    <property type="entry name" value="FBD"/>
    <property type="match status" value="1"/>
</dbReference>
<name>A0A0B2PNI3_GLYSO</name>
<dbReference type="PANTHER" id="PTHR31293">
    <property type="entry name" value="RNI-LIKE SUPERFAMILY PROTEIN"/>
    <property type="match status" value="1"/>
</dbReference>
<evidence type="ECO:0000313" key="3">
    <source>
        <dbReference type="EMBL" id="RZC00303.1"/>
    </source>
</evidence>